<feature type="domain" description="Glycosyltransferase 2-like" evidence="4">
    <location>
        <begin position="4"/>
        <end position="168"/>
    </location>
</feature>
<dbReference type="InterPro" id="IPR001173">
    <property type="entry name" value="Glyco_trans_2-like"/>
</dbReference>
<keyword evidence="6" id="KW-1185">Reference proteome</keyword>
<accession>A0A8J3AQ04</accession>
<dbReference type="RefSeq" id="WP_088001282.1">
    <property type="nucleotide sequence ID" value="NZ_BMHB01000002.1"/>
</dbReference>
<keyword evidence="3" id="KW-0808">Transferase</keyword>
<evidence type="ECO:0000256" key="3">
    <source>
        <dbReference type="ARBA" id="ARBA00022679"/>
    </source>
</evidence>
<comment type="caution">
    <text evidence="5">The sequence shown here is derived from an EMBL/GenBank/DDBJ whole genome shotgun (WGS) entry which is preliminary data.</text>
</comment>
<dbReference type="GO" id="GO:0016757">
    <property type="term" value="F:glycosyltransferase activity"/>
    <property type="evidence" value="ECO:0007669"/>
    <property type="project" value="UniProtKB-KW"/>
</dbReference>
<dbReference type="Pfam" id="PF00535">
    <property type="entry name" value="Glycos_transf_2"/>
    <property type="match status" value="1"/>
</dbReference>
<dbReference type="PANTHER" id="PTHR22916">
    <property type="entry name" value="GLYCOSYLTRANSFERASE"/>
    <property type="match status" value="1"/>
</dbReference>
<dbReference type="Proteomes" id="UP000626244">
    <property type="component" value="Unassembled WGS sequence"/>
</dbReference>
<gene>
    <name evidence="5" type="ORF">GCM10007380_34170</name>
</gene>
<evidence type="ECO:0000256" key="2">
    <source>
        <dbReference type="ARBA" id="ARBA00022676"/>
    </source>
</evidence>
<sequence>MKISLIIAAYNVENYIEKCLESIISQTHKDLEIVVVNDGSTDNTLKLIKNFSEIDNRIIIIDKPNGGLSSARNAGLDIVTGDYIGFIDGDDYIKEEMYEKLHELCNVSQCDIAVCGYIRKYSNREVLSNTKKIIHYSSQQALEELIASKNLHDYAWDKIYKKELFEDIRYPIGKMYEDVFTTYKLFFKANKVVYIDEPLYYYIQRDGSILRKGFSEKQFDQLEALEEIKKFLKEKQLTIYNEILETRILNVKCRMLFDISAGNALNKTSLHTSTATVLAKSIQKKSIHKLLNQRISLLSKIIIILSLPGNWLVRLTMGFYPVKNLIERRVGLK</sequence>
<comment type="similarity">
    <text evidence="1">Belongs to the glycosyltransferase 2 family.</text>
</comment>
<evidence type="ECO:0000259" key="4">
    <source>
        <dbReference type="Pfam" id="PF00535"/>
    </source>
</evidence>
<keyword evidence="2" id="KW-0328">Glycosyltransferase</keyword>
<dbReference type="AlphaFoldDB" id="A0A8J3AQ04"/>
<dbReference type="EMBL" id="BMHB01000002">
    <property type="protein sequence ID" value="GGI16680.1"/>
    <property type="molecule type" value="Genomic_DNA"/>
</dbReference>
<name>A0A8J3AQ04_9BACI</name>
<dbReference type="SUPFAM" id="SSF53448">
    <property type="entry name" value="Nucleotide-diphospho-sugar transferases"/>
    <property type="match status" value="1"/>
</dbReference>
<dbReference type="OrthoDB" id="396512at2"/>
<dbReference type="InterPro" id="IPR029044">
    <property type="entry name" value="Nucleotide-diphossugar_trans"/>
</dbReference>
<evidence type="ECO:0000313" key="6">
    <source>
        <dbReference type="Proteomes" id="UP000626244"/>
    </source>
</evidence>
<proteinExistence type="inferred from homology"/>
<protein>
    <recommendedName>
        <fullName evidence="4">Glycosyltransferase 2-like domain-containing protein</fullName>
    </recommendedName>
</protein>
<reference evidence="6" key="1">
    <citation type="journal article" date="2019" name="Int. J. Syst. Evol. Microbiol.">
        <title>The Global Catalogue of Microorganisms (GCM) 10K type strain sequencing project: providing services to taxonomists for standard genome sequencing and annotation.</title>
        <authorList>
            <consortium name="The Broad Institute Genomics Platform"/>
            <consortium name="The Broad Institute Genome Sequencing Center for Infectious Disease"/>
            <person name="Wu L."/>
            <person name="Ma J."/>
        </authorList>
    </citation>
    <scope>NUCLEOTIDE SEQUENCE [LARGE SCALE GENOMIC DNA]</scope>
    <source>
        <strain evidence="6">CGMCC 1.14993</strain>
    </source>
</reference>
<evidence type="ECO:0000256" key="1">
    <source>
        <dbReference type="ARBA" id="ARBA00006739"/>
    </source>
</evidence>
<dbReference type="PANTHER" id="PTHR22916:SF51">
    <property type="entry name" value="GLYCOSYLTRANSFERASE EPSH-RELATED"/>
    <property type="match status" value="1"/>
</dbReference>
<dbReference type="CDD" id="cd00761">
    <property type="entry name" value="Glyco_tranf_GTA_type"/>
    <property type="match status" value="1"/>
</dbReference>
<evidence type="ECO:0000313" key="5">
    <source>
        <dbReference type="EMBL" id="GGI16680.1"/>
    </source>
</evidence>
<organism evidence="5 6">
    <name type="scientific">Gottfriedia solisilvae</name>
    <dbReference type="NCBI Taxonomy" id="1516104"/>
    <lineage>
        <taxon>Bacteria</taxon>
        <taxon>Bacillati</taxon>
        <taxon>Bacillota</taxon>
        <taxon>Bacilli</taxon>
        <taxon>Bacillales</taxon>
        <taxon>Bacillaceae</taxon>
        <taxon>Gottfriedia</taxon>
    </lineage>
</organism>
<dbReference type="Gene3D" id="3.90.550.10">
    <property type="entry name" value="Spore Coat Polysaccharide Biosynthesis Protein SpsA, Chain A"/>
    <property type="match status" value="1"/>
</dbReference>